<dbReference type="SMART" id="SM00268">
    <property type="entry name" value="ACTIN"/>
    <property type="match status" value="1"/>
</dbReference>
<gene>
    <name evidence="2" type="primary">TBLA0F00450</name>
    <name evidence="2" type="ORF">TBLA_0F00450</name>
</gene>
<protein>
    <submittedName>
        <fullName evidence="2">Uncharacterized protein</fullName>
    </submittedName>
</protein>
<dbReference type="EMBL" id="HE806321">
    <property type="protein sequence ID" value="CCH61589.1"/>
    <property type="molecule type" value="Genomic_DNA"/>
</dbReference>
<dbReference type="GO" id="GO:0005198">
    <property type="term" value="F:structural molecule activity"/>
    <property type="evidence" value="ECO:0007669"/>
    <property type="project" value="EnsemblFungi"/>
</dbReference>
<dbReference type="InParanoid" id="I2H5D7"/>
<accession>I2H5D7</accession>
<dbReference type="SUPFAM" id="SSF53067">
    <property type="entry name" value="Actin-like ATPase domain"/>
    <property type="match status" value="2"/>
</dbReference>
<keyword evidence="3" id="KW-1185">Reference proteome</keyword>
<dbReference type="GeneID" id="14497081"/>
<name>I2H5D7_HENB6</name>
<dbReference type="GO" id="GO:0016586">
    <property type="term" value="C:RSC-type complex"/>
    <property type="evidence" value="ECO:0007669"/>
    <property type="project" value="EnsemblFungi"/>
</dbReference>
<evidence type="ECO:0000313" key="3">
    <source>
        <dbReference type="Proteomes" id="UP000002866"/>
    </source>
</evidence>
<dbReference type="eggNOG" id="KOG0679">
    <property type="taxonomic scope" value="Eukaryota"/>
</dbReference>
<dbReference type="GO" id="GO:0006368">
    <property type="term" value="P:transcription elongation by RNA polymerase II"/>
    <property type="evidence" value="ECO:0007669"/>
    <property type="project" value="EnsemblFungi"/>
</dbReference>
<dbReference type="GO" id="GO:0016514">
    <property type="term" value="C:SWI/SNF complex"/>
    <property type="evidence" value="ECO:0007669"/>
    <property type="project" value="EnsemblFungi"/>
</dbReference>
<sequence length="482" mass="54694">MEIPKPSKSHTKCVVIQNGSHSTIAGFSNVSQPQCVIPSSYICKKNKITNDQEYIFETFKILDECEENLQNNLNDSIEKNVYTLYDNNGLPYNWEGIAKQWEYIYKEQLKCDMTEYPLLALMPVIGKDKKELEKQIKEEYYKLAFEKFRIPILYLIPSPLAIAFSLGKKSALVVDIGAKTCQVTPILDGTIIKDAVMKSKFAGDFLDYQIMKKLNLIETSTDANNKIDSLKIWLQSNTTILDFKRQFVQVTDRKLQEYQRYYEDMNTNMMLGGTNDTNSGLNQEKYFLYRDPVTKNRKTIALKLKECYALGELLFDPLPGLNGTNELDNNNNNNSNHNNTKKDIEGLGILMAKSIKKASVVNTSTMGISGNDKDGVHLSNSNSNNNNSSVASATIVKNNISTLLDNVIITGCTSLLQGVEQRIINEISIAFPQYKITTYANNMLNDRRFQSWNGGVNMCNLPSWNLGEWITRDEYFASKETE</sequence>
<organism evidence="2 3">
    <name type="scientific">Henningerozyma blattae (strain ATCC 34711 / CBS 6284 / DSM 70876 / NBRC 10599 / NRRL Y-10934 / UCD 77-7)</name>
    <name type="common">Yeast</name>
    <name type="synonym">Tetrapisispora blattae</name>
    <dbReference type="NCBI Taxonomy" id="1071380"/>
    <lineage>
        <taxon>Eukaryota</taxon>
        <taxon>Fungi</taxon>
        <taxon>Dikarya</taxon>
        <taxon>Ascomycota</taxon>
        <taxon>Saccharomycotina</taxon>
        <taxon>Saccharomycetes</taxon>
        <taxon>Saccharomycetales</taxon>
        <taxon>Saccharomycetaceae</taxon>
        <taxon>Henningerozyma</taxon>
    </lineage>
</organism>
<proteinExistence type="inferred from homology"/>
<dbReference type="InterPro" id="IPR043129">
    <property type="entry name" value="ATPase_NBD"/>
</dbReference>
<dbReference type="KEGG" id="tbl:TBLA_0F00450"/>
<dbReference type="Gene3D" id="3.30.420.40">
    <property type="match status" value="2"/>
</dbReference>
<evidence type="ECO:0000313" key="2">
    <source>
        <dbReference type="EMBL" id="CCH61589.1"/>
    </source>
</evidence>
<dbReference type="Proteomes" id="UP000002866">
    <property type="component" value="Chromosome 6"/>
</dbReference>
<dbReference type="PANTHER" id="PTHR11937">
    <property type="entry name" value="ACTIN"/>
    <property type="match status" value="1"/>
</dbReference>
<dbReference type="OMA" id="WDRQFGA"/>
<dbReference type="HOGENOM" id="CLU_566415_0_0_1"/>
<dbReference type="GO" id="GO:0006337">
    <property type="term" value="P:nucleosome disassembly"/>
    <property type="evidence" value="ECO:0007669"/>
    <property type="project" value="EnsemblFungi"/>
</dbReference>
<dbReference type="Pfam" id="PF00022">
    <property type="entry name" value="Actin"/>
    <property type="match status" value="2"/>
</dbReference>
<dbReference type="STRING" id="1071380.I2H5D7"/>
<comment type="similarity">
    <text evidence="1">Belongs to the actin family.</text>
</comment>
<dbReference type="GO" id="GO:0045944">
    <property type="term" value="P:positive regulation of transcription by RNA polymerase II"/>
    <property type="evidence" value="ECO:0007669"/>
    <property type="project" value="EnsemblFungi"/>
</dbReference>
<dbReference type="AlphaFoldDB" id="I2H5D7"/>
<dbReference type="OrthoDB" id="5132116at2759"/>
<evidence type="ECO:0000256" key="1">
    <source>
        <dbReference type="RuleBase" id="RU000487"/>
    </source>
</evidence>
<dbReference type="InterPro" id="IPR004000">
    <property type="entry name" value="Actin"/>
</dbReference>
<dbReference type="Gene3D" id="3.90.640.10">
    <property type="entry name" value="Actin, Chain A, domain 4"/>
    <property type="match status" value="1"/>
</dbReference>
<reference evidence="2 3" key="1">
    <citation type="journal article" date="2011" name="Proc. Natl. Acad. Sci. U.S.A.">
        <title>Evolutionary erosion of yeast sex chromosomes by mating-type switching accidents.</title>
        <authorList>
            <person name="Gordon J.L."/>
            <person name="Armisen D."/>
            <person name="Proux-Wera E."/>
            <person name="Oheigeartaigh S.S."/>
            <person name="Byrne K.P."/>
            <person name="Wolfe K.H."/>
        </authorList>
    </citation>
    <scope>NUCLEOTIDE SEQUENCE [LARGE SCALE GENOMIC DNA]</scope>
    <source>
        <strain evidence="3">ATCC 34711 / CBS 6284 / DSM 70876 / NBRC 10599 / NRRL Y-10934 / UCD 77-7</strain>
    </source>
</reference>
<dbReference type="RefSeq" id="XP_004181108.1">
    <property type="nucleotide sequence ID" value="XM_004181060.1"/>
</dbReference>
<dbReference type="FunCoup" id="I2H5D7">
    <property type="interactions" value="357"/>
</dbReference>